<dbReference type="WBParaSite" id="scaffold35882_cov149.g22831">
    <property type="protein sequence ID" value="scaffold35882_cov149.g22831"/>
    <property type="gene ID" value="scaffold35882_cov149.g22831"/>
</dbReference>
<dbReference type="GO" id="GO:0046856">
    <property type="term" value="P:phosphatidylinositol dephosphorylation"/>
    <property type="evidence" value="ECO:0007669"/>
    <property type="project" value="InterPro"/>
</dbReference>
<dbReference type="Pfam" id="PF22669">
    <property type="entry name" value="Exo_endo_phos2"/>
    <property type="match status" value="1"/>
</dbReference>
<accession>A0A915MGQ0</accession>
<dbReference type="PANTHER" id="PTHR11200:SF295">
    <property type="entry name" value="INOSITOL POLYPHOSPHATE 5-PHOSPHATASE"/>
    <property type="match status" value="1"/>
</dbReference>
<sequence>MEFKITAITYNVNKQKPLQDDIICWLDFEELNDSQIVCFALQEVPHAEMLKTTSNTWCEQLTNWMKEKSFSLVNKICLASNMLLVYLKVDLLQMIDQIDERWCRSSLFGTIGYKGTISSRLLFRSGISIVFIASHFFAQEKHIIWLGDFNFRVEDFSDSQQLLYALNKLDDVDMLTNIANSHDQLLKAKRL</sequence>
<protein>
    <submittedName>
        <fullName evidence="3">Inositol polyphosphate-related phosphatase domain-containing protein</fullName>
    </submittedName>
</protein>
<dbReference type="InterPro" id="IPR046985">
    <property type="entry name" value="IP5"/>
</dbReference>
<name>A0A915MGQ0_MELJA</name>
<dbReference type="GO" id="GO:0098793">
    <property type="term" value="C:presynapse"/>
    <property type="evidence" value="ECO:0007669"/>
    <property type="project" value="GOC"/>
</dbReference>
<reference evidence="3" key="1">
    <citation type="submission" date="2022-11" db="UniProtKB">
        <authorList>
            <consortium name="WormBaseParasite"/>
        </authorList>
    </citation>
    <scope>IDENTIFICATION</scope>
</reference>
<keyword evidence="2" id="KW-1185">Reference proteome</keyword>
<dbReference type="GO" id="GO:0004439">
    <property type="term" value="F:phosphatidylinositol-4,5-bisphosphate 5-phosphatase activity"/>
    <property type="evidence" value="ECO:0007669"/>
    <property type="project" value="TreeGrafter"/>
</dbReference>
<evidence type="ECO:0000313" key="3">
    <source>
        <dbReference type="WBParaSite" id="scaffold35882_cov149.g22831"/>
    </source>
</evidence>
<organism evidence="2 3">
    <name type="scientific">Meloidogyne javanica</name>
    <name type="common">Root-knot nematode worm</name>
    <dbReference type="NCBI Taxonomy" id="6303"/>
    <lineage>
        <taxon>Eukaryota</taxon>
        <taxon>Metazoa</taxon>
        <taxon>Ecdysozoa</taxon>
        <taxon>Nematoda</taxon>
        <taxon>Chromadorea</taxon>
        <taxon>Rhabditida</taxon>
        <taxon>Tylenchina</taxon>
        <taxon>Tylenchomorpha</taxon>
        <taxon>Tylenchoidea</taxon>
        <taxon>Meloidogynidae</taxon>
        <taxon>Meloidogyninae</taxon>
        <taxon>Meloidogyne</taxon>
        <taxon>Meloidogyne incognita group</taxon>
    </lineage>
</organism>
<dbReference type="GO" id="GO:0048488">
    <property type="term" value="P:synaptic vesicle endocytosis"/>
    <property type="evidence" value="ECO:0007669"/>
    <property type="project" value="TreeGrafter"/>
</dbReference>
<evidence type="ECO:0000313" key="2">
    <source>
        <dbReference type="Proteomes" id="UP000887561"/>
    </source>
</evidence>
<feature type="domain" description="Inositol polyphosphate-related phosphatase" evidence="1">
    <location>
        <begin position="8"/>
        <end position="142"/>
    </location>
</feature>
<dbReference type="AlphaFoldDB" id="A0A915MGQ0"/>
<dbReference type="InterPro" id="IPR036691">
    <property type="entry name" value="Endo/exonu/phosph_ase_sf"/>
</dbReference>
<dbReference type="Proteomes" id="UP000887561">
    <property type="component" value="Unplaced"/>
</dbReference>
<dbReference type="SUPFAM" id="SSF56219">
    <property type="entry name" value="DNase I-like"/>
    <property type="match status" value="1"/>
</dbReference>
<evidence type="ECO:0000259" key="1">
    <source>
        <dbReference type="Pfam" id="PF22669"/>
    </source>
</evidence>
<dbReference type="PANTHER" id="PTHR11200">
    <property type="entry name" value="INOSITOL 5-PHOSPHATASE"/>
    <property type="match status" value="1"/>
</dbReference>
<dbReference type="InterPro" id="IPR000300">
    <property type="entry name" value="IPPc"/>
</dbReference>
<proteinExistence type="predicted"/>
<dbReference type="Gene3D" id="3.60.10.10">
    <property type="entry name" value="Endonuclease/exonuclease/phosphatase"/>
    <property type="match status" value="1"/>
</dbReference>